<evidence type="ECO:0000313" key="4">
    <source>
        <dbReference type="Proteomes" id="UP000001307"/>
    </source>
</evidence>
<proteinExistence type="inferred from homology"/>
<dbReference type="OrthoDB" id="1045822at2759"/>
<dbReference type="AlphaFoldDB" id="E4WTA2"/>
<dbReference type="Pfam" id="PF04749">
    <property type="entry name" value="PLAC8"/>
    <property type="match status" value="1"/>
</dbReference>
<feature type="transmembrane region" description="Helical" evidence="2">
    <location>
        <begin position="46"/>
        <end position="69"/>
    </location>
</feature>
<organism evidence="3">
    <name type="scientific">Oikopleura dioica</name>
    <name type="common">Tunicate</name>
    <dbReference type="NCBI Taxonomy" id="34765"/>
    <lineage>
        <taxon>Eukaryota</taxon>
        <taxon>Metazoa</taxon>
        <taxon>Chordata</taxon>
        <taxon>Tunicata</taxon>
        <taxon>Appendicularia</taxon>
        <taxon>Copelata</taxon>
        <taxon>Oikopleuridae</taxon>
        <taxon>Oikopleura</taxon>
    </lineage>
</organism>
<dbReference type="Proteomes" id="UP000001307">
    <property type="component" value="Unassembled WGS sequence"/>
</dbReference>
<reference evidence="3" key="1">
    <citation type="journal article" date="2010" name="Science">
        <title>Plasticity of animal genome architecture unmasked by rapid evolution of a pelagic tunicate.</title>
        <authorList>
            <person name="Denoeud F."/>
            <person name="Henriet S."/>
            <person name="Mungpakdee S."/>
            <person name="Aury J.M."/>
            <person name="Da Silva C."/>
            <person name="Brinkmann H."/>
            <person name="Mikhaleva J."/>
            <person name="Olsen L.C."/>
            <person name="Jubin C."/>
            <person name="Canestro C."/>
            <person name="Bouquet J.M."/>
            <person name="Danks G."/>
            <person name="Poulain J."/>
            <person name="Campsteijn C."/>
            <person name="Adamski M."/>
            <person name="Cross I."/>
            <person name="Yadetie F."/>
            <person name="Muffato M."/>
            <person name="Louis A."/>
            <person name="Butcher S."/>
            <person name="Tsagkogeorga G."/>
            <person name="Konrad A."/>
            <person name="Singh S."/>
            <person name="Jensen M.F."/>
            <person name="Cong E.H."/>
            <person name="Eikeseth-Otteraa H."/>
            <person name="Noel B."/>
            <person name="Anthouard V."/>
            <person name="Porcel B.M."/>
            <person name="Kachouri-Lafond R."/>
            <person name="Nishino A."/>
            <person name="Ugolini M."/>
            <person name="Chourrout P."/>
            <person name="Nishida H."/>
            <person name="Aasland R."/>
            <person name="Huzurbazar S."/>
            <person name="Westhof E."/>
            <person name="Delsuc F."/>
            <person name="Lehrach H."/>
            <person name="Reinhardt R."/>
            <person name="Weissenbach J."/>
            <person name="Roy S.W."/>
            <person name="Artiguenave F."/>
            <person name="Postlethwait J.H."/>
            <person name="Manak J.R."/>
            <person name="Thompson E.M."/>
            <person name="Jaillon O."/>
            <person name="Du Pasquier L."/>
            <person name="Boudinot P."/>
            <person name="Liberles D.A."/>
            <person name="Volff J.N."/>
            <person name="Philippe H."/>
            <person name="Lenhard B."/>
            <person name="Roest Crollius H."/>
            <person name="Wincker P."/>
            <person name="Chourrout D."/>
        </authorList>
    </citation>
    <scope>NUCLEOTIDE SEQUENCE [LARGE SCALE GENOMIC DNA]</scope>
</reference>
<evidence type="ECO:0000256" key="1">
    <source>
        <dbReference type="ARBA" id="ARBA00009024"/>
    </source>
</evidence>
<comment type="similarity">
    <text evidence="1">Belongs to the cornifelin family.</text>
</comment>
<name>E4WTA2_OIKDI</name>
<keyword evidence="2" id="KW-1133">Transmembrane helix</keyword>
<keyword evidence="2" id="KW-0812">Transmembrane</keyword>
<evidence type="ECO:0000313" key="3">
    <source>
        <dbReference type="EMBL" id="CBY07046.1"/>
    </source>
</evidence>
<keyword evidence="2" id="KW-0472">Membrane</keyword>
<dbReference type="EMBL" id="FN653016">
    <property type="protein sequence ID" value="CBY07046.1"/>
    <property type="molecule type" value="Genomic_DNA"/>
</dbReference>
<dbReference type="InParanoid" id="E4WTA2"/>
<dbReference type="InterPro" id="IPR006461">
    <property type="entry name" value="PLAC_motif_containing"/>
</dbReference>
<sequence>MQQSDVKCSSAHVSDFKRILFLFISFKSIKSFSHRKLAEELDFKRPWLWCLVSFLFCFFPPLLTIPSVIQRMKIRKIKHIRGNILGDCCASCFCRCCVMAQNEHEMEPCDNILLV</sequence>
<accession>E4WTA2</accession>
<keyword evidence="4" id="KW-1185">Reference proteome</keyword>
<evidence type="ECO:0000256" key="2">
    <source>
        <dbReference type="SAM" id="Phobius"/>
    </source>
</evidence>
<gene>
    <name evidence="3" type="ORF">GSOID_T00006129001</name>
</gene>
<protein>
    <submittedName>
        <fullName evidence="3">Uncharacterized protein</fullName>
    </submittedName>
</protein>